<evidence type="ECO:0000313" key="2">
    <source>
        <dbReference type="Proteomes" id="UP000031443"/>
    </source>
</evidence>
<proteinExistence type="predicted"/>
<reference evidence="2" key="1">
    <citation type="journal article" date="2013" name="Nat. Genet.">
        <title>The draft genomes of soft-shell turtle and green sea turtle yield insights into the development and evolution of the turtle-specific body plan.</title>
        <authorList>
            <person name="Wang Z."/>
            <person name="Pascual-Anaya J."/>
            <person name="Zadissa A."/>
            <person name="Li W."/>
            <person name="Niimura Y."/>
            <person name="Huang Z."/>
            <person name="Li C."/>
            <person name="White S."/>
            <person name="Xiong Z."/>
            <person name="Fang D."/>
            <person name="Wang B."/>
            <person name="Ming Y."/>
            <person name="Chen Y."/>
            <person name="Zheng Y."/>
            <person name="Kuraku S."/>
            <person name="Pignatelli M."/>
            <person name="Herrero J."/>
            <person name="Beal K."/>
            <person name="Nozawa M."/>
            <person name="Li Q."/>
            <person name="Wang J."/>
            <person name="Zhang H."/>
            <person name="Yu L."/>
            <person name="Shigenobu S."/>
            <person name="Wang J."/>
            <person name="Liu J."/>
            <person name="Flicek P."/>
            <person name="Searle S."/>
            <person name="Wang J."/>
            <person name="Kuratani S."/>
            <person name="Yin Y."/>
            <person name="Aken B."/>
            <person name="Zhang G."/>
            <person name="Irie N."/>
        </authorList>
    </citation>
    <scope>NUCLEOTIDE SEQUENCE [LARGE SCALE GENOMIC DNA]</scope>
</reference>
<evidence type="ECO:0000313" key="1">
    <source>
        <dbReference type="EMBL" id="EMP27134.1"/>
    </source>
</evidence>
<accession>M7AR65</accession>
<dbReference type="EMBL" id="KB573110">
    <property type="protein sequence ID" value="EMP27134.1"/>
    <property type="molecule type" value="Genomic_DNA"/>
</dbReference>
<dbReference type="AlphaFoldDB" id="M7AR65"/>
<keyword evidence="2" id="KW-1185">Reference proteome</keyword>
<organism evidence="1 2">
    <name type="scientific">Chelonia mydas</name>
    <name type="common">Green sea-turtle</name>
    <name type="synonym">Chelonia agassizi</name>
    <dbReference type="NCBI Taxonomy" id="8469"/>
    <lineage>
        <taxon>Eukaryota</taxon>
        <taxon>Metazoa</taxon>
        <taxon>Chordata</taxon>
        <taxon>Craniata</taxon>
        <taxon>Vertebrata</taxon>
        <taxon>Euteleostomi</taxon>
        <taxon>Archelosauria</taxon>
        <taxon>Testudinata</taxon>
        <taxon>Testudines</taxon>
        <taxon>Cryptodira</taxon>
        <taxon>Durocryptodira</taxon>
        <taxon>Americhelydia</taxon>
        <taxon>Chelonioidea</taxon>
        <taxon>Cheloniidae</taxon>
        <taxon>Chelonia</taxon>
    </lineage>
</organism>
<dbReference type="Proteomes" id="UP000031443">
    <property type="component" value="Unassembled WGS sequence"/>
</dbReference>
<name>M7AR65_CHEMY</name>
<gene>
    <name evidence="1" type="ORF">UY3_15733</name>
</gene>
<protein>
    <submittedName>
        <fullName evidence="1">Uncharacterized protein</fullName>
    </submittedName>
</protein>
<sequence>MQKKSENLCMASTDFIPLTTNQSSSEGPALRFLPPQAVKKTAVTACKEAAAESPLRPEELLPLSNYCPKHLLGTLGPGAGPD</sequence>